<keyword evidence="2" id="KW-0328">Glycosyltransferase</keyword>
<proteinExistence type="predicted"/>
<sequence>MLKFAIDANEANVKNRVGSNVYAYQLLCELYQLSAKRSDLDFTILLSTSKQADFPPTRKNWRYVLVRPSKFWTQWALPIHLFLHRQDYDFFFTPGHYAARFSAVPYMSSVMDLAYLHFPEQFQGRDLIQLKHWTAYSVANARKILTISDFSKSEIIKFYRRSAKDILVAYPDAQLTEAADQTAVRKYFKENLINQPYFLYLGTLQPRKNLLTLIEAFESMQRQLAALNLDRRQHKRATLSPPILVIAGKLGWLTDAIVERAKSSAFADQIRLLGFVDEKLKEPLYRHAAASFLLSYYEGFGIPPLESMRAGCLPVVSNTSSLPEVVGKVGFKVSPKNPKQIAQVMLEILQMSKKEQLRQKRLMQKQCLNFSWHHSAQLLLAELEALAQENKKHS</sequence>
<protein>
    <submittedName>
        <fullName evidence="2">D-inositol-3-phosphate glycosyltransferase</fullName>
        <ecNumber evidence="2">2.4.1.250</ecNumber>
    </submittedName>
</protein>
<gene>
    <name evidence="2" type="primary">mshA_71</name>
    <name evidence="2" type="ORF">SDC9_91051</name>
</gene>
<evidence type="ECO:0000313" key="2">
    <source>
        <dbReference type="EMBL" id="MPM44373.1"/>
    </source>
</evidence>
<feature type="domain" description="Glycosyl transferase family 1" evidence="1">
    <location>
        <begin position="188"/>
        <end position="355"/>
    </location>
</feature>
<dbReference type="GO" id="GO:0102710">
    <property type="term" value="F:D-inositol-3-phosphate glycosyltransferase activity"/>
    <property type="evidence" value="ECO:0007669"/>
    <property type="project" value="UniProtKB-EC"/>
</dbReference>
<dbReference type="Gene3D" id="3.40.50.2000">
    <property type="entry name" value="Glycogen Phosphorylase B"/>
    <property type="match status" value="1"/>
</dbReference>
<evidence type="ECO:0000259" key="1">
    <source>
        <dbReference type="Pfam" id="PF00534"/>
    </source>
</evidence>
<dbReference type="PANTHER" id="PTHR46401:SF8">
    <property type="entry name" value="BLL6006 PROTEIN"/>
    <property type="match status" value="1"/>
</dbReference>
<reference evidence="2" key="1">
    <citation type="submission" date="2019-08" db="EMBL/GenBank/DDBJ databases">
        <authorList>
            <person name="Kucharzyk K."/>
            <person name="Murdoch R.W."/>
            <person name="Higgins S."/>
            <person name="Loffler F."/>
        </authorList>
    </citation>
    <scope>NUCLEOTIDE SEQUENCE</scope>
</reference>
<dbReference type="AlphaFoldDB" id="A0A645A0J3"/>
<comment type="caution">
    <text evidence="2">The sequence shown here is derived from an EMBL/GenBank/DDBJ whole genome shotgun (WGS) entry which is preliminary data.</text>
</comment>
<keyword evidence="2" id="KW-0808">Transferase</keyword>
<dbReference type="EC" id="2.4.1.250" evidence="2"/>
<dbReference type="CDD" id="cd03809">
    <property type="entry name" value="GT4_MtfB-like"/>
    <property type="match status" value="1"/>
</dbReference>
<dbReference type="PANTHER" id="PTHR46401">
    <property type="entry name" value="GLYCOSYLTRANSFERASE WBBK-RELATED"/>
    <property type="match status" value="1"/>
</dbReference>
<dbReference type="EMBL" id="VSSQ01010449">
    <property type="protein sequence ID" value="MPM44373.1"/>
    <property type="molecule type" value="Genomic_DNA"/>
</dbReference>
<dbReference type="SUPFAM" id="SSF53756">
    <property type="entry name" value="UDP-Glycosyltransferase/glycogen phosphorylase"/>
    <property type="match status" value="1"/>
</dbReference>
<accession>A0A645A0J3</accession>
<dbReference type="InterPro" id="IPR001296">
    <property type="entry name" value="Glyco_trans_1"/>
</dbReference>
<organism evidence="2">
    <name type="scientific">bioreactor metagenome</name>
    <dbReference type="NCBI Taxonomy" id="1076179"/>
    <lineage>
        <taxon>unclassified sequences</taxon>
        <taxon>metagenomes</taxon>
        <taxon>ecological metagenomes</taxon>
    </lineage>
</organism>
<dbReference type="Pfam" id="PF00534">
    <property type="entry name" value="Glycos_transf_1"/>
    <property type="match status" value="1"/>
</dbReference>
<name>A0A645A0J3_9ZZZZ</name>